<evidence type="ECO:0000256" key="1">
    <source>
        <dbReference type="SAM" id="Phobius"/>
    </source>
</evidence>
<dbReference type="Pfam" id="PF00041">
    <property type="entry name" value="fn3"/>
    <property type="match status" value="1"/>
</dbReference>
<reference evidence="4" key="1">
    <citation type="submission" date="2022-11" db="UniProtKB">
        <authorList>
            <consortium name="WormBaseParasite"/>
        </authorList>
    </citation>
    <scope>IDENTIFICATION</scope>
</reference>
<keyword evidence="3" id="KW-1185">Reference proteome</keyword>
<dbReference type="Proteomes" id="UP000887565">
    <property type="component" value="Unplaced"/>
</dbReference>
<feature type="domain" description="Fibronectin type-III" evidence="2">
    <location>
        <begin position="49"/>
        <end position="154"/>
    </location>
</feature>
<dbReference type="SMART" id="SM00060">
    <property type="entry name" value="FN3"/>
    <property type="match status" value="1"/>
</dbReference>
<evidence type="ECO:0000259" key="2">
    <source>
        <dbReference type="PROSITE" id="PS50853"/>
    </source>
</evidence>
<evidence type="ECO:0000313" key="3">
    <source>
        <dbReference type="Proteomes" id="UP000887565"/>
    </source>
</evidence>
<keyword evidence="1" id="KW-1133">Transmembrane helix</keyword>
<protein>
    <submittedName>
        <fullName evidence="4">Fibronectin type-III domain-containing protein</fullName>
    </submittedName>
</protein>
<keyword evidence="1" id="KW-0472">Membrane</keyword>
<feature type="transmembrane region" description="Helical" evidence="1">
    <location>
        <begin position="183"/>
        <end position="203"/>
    </location>
</feature>
<dbReference type="Gene3D" id="2.60.40.10">
    <property type="entry name" value="Immunoglobulins"/>
    <property type="match status" value="1"/>
</dbReference>
<evidence type="ECO:0000313" key="4">
    <source>
        <dbReference type="WBParaSite" id="nRc.2.0.1.t28747-RA"/>
    </source>
</evidence>
<dbReference type="InterPro" id="IPR036116">
    <property type="entry name" value="FN3_sf"/>
</dbReference>
<dbReference type="InterPro" id="IPR003961">
    <property type="entry name" value="FN3_dom"/>
</dbReference>
<dbReference type="AlphaFoldDB" id="A0A915JSB1"/>
<dbReference type="WBParaSite" id="nRc.2.0.1.t28747-RA">
    <property type="protein sequence ID" value="nRc.2.0.1.t28747-RA"/>
    <property type="gene ID" value="nRc.2.0.1.g28747"/>
</dbReference>
<sequence length="398" mass="44727">MDSEKNDTFIYINDIIFDQLYIFAVRSESEYGNSKFSDDVACFLPKSIPPQPLQLRYSKLNETDIVVFWNLPEEYEFASSDSVVSFHVLYENIDQQSNRRLGPWSEILVDGVSHSAHLPTLSPRSDYRVTVTASNRAGVSGPPSEPLFVTMGRSSTRNSKLMENSGDGSRVIVVERKSYFEGLMLGICVAIILILIVLCIKIGRDETFNCRTPISFSGHRLPNDRCIKRNPSSSVGLEVRSCASKFISNELKYPPDFYSDRVGLKTEISGTIEVDIPQSVQYSTCLVHSAASAQSELLDHGYHDPENANLIPRKPIQKSPINDDFSQLNHPLFFSMPNLLTDSGIGFDEYYCLPSNEFSSKDNYRHTATEFSVLGDEDAAKKCTVFNRFLTFYDCSGL</sequence>
<name>A0A915JSB1_ROMCU</name>
<dbReference type="PROSITE" id="PS50853">
    <property type="entry name" value="FN3"/>
    <property type="match status" value="1"/>
</dbReference>
<keyword evidence="1" id="KW-0812">Transmembrane</keyword>
<accession>A0A915JSB1</accession>
<proteinExistence type="predicted"/>
<dbReference type="CDD" id="cd00063">
    <property type="entry name" value="FN3"/>
    <property type="match status" value="1"/>
</dbReference>
<organism evidence="3 4">
    <name type="scientific">Romanomermis culicivorax</name>
    <name type="common">Nematode worm</name>
    <dbReference type="NCBI Taxonomy" id="13658"/>
    <lineage>
        <taxon>Eukaryota</taxon>
        <taxon>Metazoa</taxon>
        <taxon>Ecdysozoa</taxon>
        <taxon>Nematoda</taxon>
        <taxon>Enoplea</taxon>
        <taxon>Dorylaimia</taxon>
        <taxon>Mermithida</taxon>
        <taxon>Mermithoidea</taxon>
        <taxon>Mermithidae</taxon>
        <taxon>Romanomermis</taxon>
    </lineage>
</organism>
<dbReference type="SUPFAM" id="SSF49265">
    <property type="entry name" value="Fibronectin type III"/>
    <property type="match status" value="1"/>
</dbReference>
<dbReference type="InterPro" id="IPR013783">
    <property type="entry name" value="Ig-like_fold"/>
</dbReference>